<feature type="domain" description="CSN8/PSMD8/EIF3K" evidence="6">
    <location>
        <begin position="82"/>
        <end position="135"/>
    </location>
</feature>
<evidence type="ECO:0000313" key="7">
    <source>
        <dbReference type="EMBL" id="CAI0439194.1"/>
    </source>
</evidence>
<dbReference type="Proteomes" id="UP001154282">
    <property type="component" value="Unassembled WGS sequence"/>
</dbReference>
<evidence type="ECO:0000256" key="5">
    <source>
        <dbReference type="ARBA" id="ARBA00023242"/>
    </source>
</evidence>
<accession>A0AAV0LXF0</accession>
<dbReference type="InterPro" id="IPR033205">
    <property type="entry name" value="COP9_CSN8"/>
</dbReference>
<evidence type="ECO:0000256" key="3">
    <source>
        <dbReference type="ARBA" id="ARBA00022490"/>
    </source>
</evidence>
<dbReference type="GO" id="GO:0010387">
    <property type="term" value="P:COP9 signalosome assembly"/>
    <property type="evidence" value="ECO:0007669"/>
    <property type="project" value="InterPro"/>
</dbReference>
<dbReference type="GO" id="GO:0008180">
    <property type="term" value="C:COP9 signalosome"/>
    <property type="evidence" value="ECO:0007669"/>
    <property type="project" value="UniProtKB-KW"/>
</dbReference>
<evidence type="ECO:0000256" key="1">
    <source>
        <dbReference type="ARBA" id="ARBA00004123"/>
    </source>
</evidence>
<dbReference type="EMBL" id="CAMGYJ010000006">
    <property type="protein sequence ID" value="CAI0439194.1"/>
    <property type="molecule type" value="Genomic_DNA"/>
</dbReference>
<dbReference type="GO" id="GO:0000338">
    <property type="term" value="P:protein deneddylation"/>
    <property type="evidence" value="ECO:0007669"/>
    <property type="project" value="InterPro"/>
</dbReference>
<evidence type="ECO:0000313" key="8">
    <source>
        <dbReference type="Proteomes" id="UP001154282"/>
    </source>
</evidence>
<feature type="domain" description="CSN8/PSMD8/EIF3K" evidence="6">
    <location>
        <begin position="41"/>
        <end position="79"/>
    </location>
</feature>
<dbReference type="PANTHER" id="PTHR13339:SF0">
    <property type="entry name" value="COP9 SIGNALOSOME COMPLEX SUBUNIT 8"/>
    <property type="match status" value="1"/>
</dbReference>
<dbReference type="Pfam" id="PF10075">
    <property type="entry name" value="CSN8_PSD8_EIF3K"/>
    <property type="match status" value="2"/>
</dbReference>
<dbReference type="InterPro" id="IPR033464">
    <property type="entry name" value="CSN8_PSD8_EIF3K"/>
</dbReference>
<proteinExistence type="predicted"/>
<keyword evidence="8" id="KW-1185">Reference proteome</keyword>
<reference evidence="7" key="1">
    <citation type="submission" date="2022-08" db="EMBL/GenBank/DDBJ databases">
        <authorList>
            <person name="Gutierrez-Valencia J."/>
        </authorList>
    </citation>
    <scope>NUCLEOTIDE SEQUENCE</scope>
</reference>
<sequence>MDFTPLSNAIAAKSFEKVADICDELMLRQQAAAEGVPFQDEWPYAVHLLGHIYVNDVNSARFLWKSIPPKIKEGQQEVEVYSKRMFQLLLSAYSTISIQDTALFLGMNEDDATKYVVGQGWILDSASQMLTVKKQAVVVEQKLDSGKLQRLTEYVFYLEH</sequence>
<comment type="caution">
    <text evidence="7">The sequence shown here is derived from an EMBL/GenBank/DDBJ whole genome shotgun (WGS) entry which is preliminary data.</text>
</comment>
<dbReference type="PANTHER" id="PTHR13339">
    <property type="entry name" value="COP9 SIGNALOSOME COMPLEX SUBUNIT 8"/>
    <property type="match status" value="1"/>
</dbReference>
<name>A0AAV0LXF0_9ROSI</name>
<keyword evidence="3" id="KW-0963">Cytoplasm</keyword>
<comment type="subcellular location">
    <subcellularLocation>
        <location evidence="2">Cytoplasm</location>
    </subcellularLocation>
    <subcellularLocation>
        <location evidence="1">Nucleus</location>
    </subcellularLocation>
</comment>
<evidence type="ECO:0000259" key="6">
    <source>
        <dbReference type="Pfam" id="PF10075"/>
    </source>
</evidence>
<organism evidence="7 8">
    <name type="scientific">Linum tenue</name>
    <dbReference type="NCBI Taxonomy" id="586396"/>
    <lineage>
        <taxon>Eukaryota</taxon>
        <taxon>Viridiplantae</taxon>
        <taxon>Streptophyta</taxon>
        <taxon>Embryophyta</taxon>
        <taxon>Tracheophyta</taxon>
        <taxon>Spermatophyta</taxon>
        <taxon>Magnoliopsida</taxon>
        <taxon>eudicotyledons</taxon>
        <taxon>Gunneridae</taxon>
        <taxon>Pentapetalae</taxon>
        <taxon>rosids</taxon>
        <taxon>fabids</taxon>
        <taxon>Malpighiales</taxon>
        <taxon>Linaceae</taxon>
        <taxon>Linum</taxon>
    </lineage>
</organism>
<dbReference type="GO" id="GO:0005737">
    <property type="term" value="C:cytoplasm"/>
    <property type="evidence" value="ECO:0007669"/>
    <property type="project" value="UniProtKB-SubCell"/>
</dbReference>
<evidence type="ECO:0000256" key="2">
    <source>
        <dbReference type="ARBA" id="ARBA00004496"/>
    </source>
</evidence>
<evidence type="ECO:0000256" key="4">
    <source>
        <dbReference type="ARBA" id="ARBA00022790"/>
    </source>
</evidence>
<protein>
    <recommendedName>
        <fullName evidence="6">CSN8/PSMD8/EIF3K domain-containing protein</fullName>
    </recommendedName>
</protein>
<keyword evidence="4" id="KW-0736">Signalosome</keyword>
<dbReference type="AlphaFoldDB" id="A0AAV0LXF0"/>
<gene>
    <name evidence="7" type="ORF">LITE_LOCUS26061</name>
</gene>
<keyword evidence="5" id="KW-0539">Nucleus</keyword>